<sequence length="119" mass="13088">MTTKEVKQIKIAAYLTTIGVAANALNRMPLQGVIIALAYAAFIFVPLATVLNKCKKQIDALPKSIIYLVFGLSVVLWRVLRAHPIAEATCAFVASFTVYATAFIYDERLAEKPAKQEMP</sequence>
<proteinExistence type="predicted"/>
<evidence type="ECO:0000256" key="1">
    <source>
        <dbReference type="SAM" id="Phobius"/>
    </source>
</evidence>
<dbReference type="RefSeq" id="WP_185243995.1">
    <property type="nucleotide sequence ID" value="NZ_AP023213.1"/>
</dbReference>
<feature type="transmembrane region" description="Helical" evidence="1">
    <location>
        <begin position="86"/>
        <end position="105"/>
    </location>
</feature>
<name>A0A6S6M1M3_9BACT</name>
<dbReference type="EMBL" id="AP023213">
    <property type="protein sequence ID" value="BCG45621.1"/>
    <property type="molecule type" value="Genomic_DNA"/>
</dbReference>
<reference evidence="2 3" key="1">
    <citation type="submission" date="2020-06" db="EMBL/GenBank/DDBJ databases">
        <title>Interaction of electrochemicaly active bacteria, Geobacter bremensis R4 on different carbon anode.</title>
        <authorList>
            <person name="Meng L."/>
            <person name="Yoshida N."/>
        </authorList>
    </citation>
    <scope>NUCLEOTIDE SEQUENCE [LARGE SCALE GENOMIC DNA]</scope>
    <source>
        <strain evidence="2 3">R4</strain>
    </source>
</reference>
<evidence type="ECO:0000313" key="3">
    <source>
        <dbReference type="Proteomes" id="UP000515472"/>
    </source>
</evidence>
<keyword evidence="1" id="KW-0472">Membrane</keyword>
<keyword evidence="3" id="KW-1185">Reference proteome</keyword>
<dbReference type="KEGG" id="gbn:GEOBRER4_03710"/>
<keyword evidence="1" id="KW-1133">Transmembrane helix</keyword>
<dbReference type="Proteomes" id="UP000515472">
    <property type="component" value="Chromosome"/>
</dbReference>
<protein>
    <submittedName>
        <fullName evidence="2">Uncharacterized protein</fullName>
    </submittedName>
</protein>
<feature type="transmembrane region" description="Helical" evidence="1">
    <location>
        <begin position="64"/>
        <end position="80"/>
    </location>
</feature>
<accession>A0A6S6M1M3</accession>
<keyword evidence="1" id="KW-0812">Transmembrane</keyword>
<dbReference type="AlphaFoldDB" id="A0A6S6M1M3"/>
<organism evidence="2 3">
    <name type="scientific">Citrifermentans bremense</name>
    <dbReference type="NCBI Taxonomy" id="60035"/>
    <lineage>
        <taxon>Bacteria</taxon>
        <taxon>Pseudomonadati</taxon>
        <taxon>Thermodesulfobacteriota</taxon>
        <taxon>Desulfuromonadia</taxon>
        <taxon>Geobacterales</taxon>
        <taxon>Geobacteraceae</taxon>
        <taxon>Citrifermentans</taxon>
    </lineage>
</organism>
<gene>
    <name evidence="2" type="ORF">GEOBRER4_n0379</name>
</gene>
<evidence type="ECO:0000313" key="2">
    <source>
        <dbReference type="EMBL" id="BCG45621.1"/>
    </source>
</evidence>
<feature type="transmembrane region" description="Helical" evidence="1">
    <location>
        <begin position="33"/>
        <end position="52"/>
    </location>
</feature>